<dbReference type="PANTHER" id="PTHR30579">
    <property type="entry name" value="TRANSCRIPTIONAL REGULATOR"/>
    <property type="match status" value="1"/>
</dbReference>
<dbReference type="Pfam" id="PF03466">
    <property type="entry name" value="LysR_substrate"/>
    <property type="match status" value="1"/>
</dbReference>
<evidence type="ECO:0000313" key="6">
    <source>
        <dbReference type="EMBL" id="MEN3929473.1"/>
    </source>
</evidence>
<keyword evidence="7" id="KW-1185">Reference proteome</keyword>
<evidence type="ECO:0000313" key="7">
    <source>
        <dbReference type="Proteomes" id="UP001418637"/>
    </source>
</evidence>
<keyword evidence="3" id="KW-0238">DNA-binding</keyword>
<comment type="caution">
    <text evidence="6">The sequence shown here is derived from an EMBL/GenBank/DDBJ whole genome shotgun (WGS) entry which is preliminary data.</text>
</comment>
<evidence type="ECO:0000256" key="1">
    <source>
        <dbReference type="ARBA" id="ARBA00009437"/>
    </source>
</evidence>
<reference evidence="6 7" key="1">
    <citation type="submission" date="2024-04" db="EMBL/GenBank/DDBJ databases">
        <title>A novel species isolated from cricket.</title>
        <authorList>
            <person name="Wang H.-C."/>
        </authorList>
    </citation>
    <scope>NUCLEOTIDE SEQUENCE [LARGE SCALE GENOMIC DNA]</scope>
    <source>
        <strain evidence="6 7">WL0021</strain>
    </source>
</reference>
<dbReference type="PRINTS" id="PR00039">
    <property type="entry name" value="HTHLYSR"/>
</dbReference>
<sequence length="289" mass="31726">MFDTDQLRSFIAIVDTGSFTRAAQRVNKTQSAVSMHIRRLEEMLGKALFAKAGRGARLTESGEQLIEYARNILHTEAVALEAISGKGLRGRIRFGIPDDYAEAFFSDIMSCFSMRHPLAEMLVSCESSTQLVEQINSGDLDVALLTVLSDMTDADIEILREEPLLWVAAKNNTIEYERPLPVALSSKECEWRIAAQDALTIAGIPMKHALTSRNYAAISKAVAAGLAVTPLPESIIPRDFRVVSEEAGLPKLGKCRMGLMVSPTSRVDGLKTLTDLIREVVGMRSQTIQ</sequence>
<dbReference type="RefSeq" id="WP_346335473.1">
    <property type="nucleotide sequence ID" value="NZ_JBBYXI010000001.1"/>
</dbReference>
<dbReference type="SUPFAM" id="SSF46785">
    <property type="entry name" value="Winged helix' DNA-binding domain"/>
    <property type="match status" value="1"/>
</dbReference>
<protein>
    <submittedName>
        <fullName evidence="6">LysR substrate-binding domain-containing protein</fullName>
    </submittedName>
</protein>
<comment type="similarity">
    <text evidence="1">Belongs to the LysR transcriptional regulatory family.</text>
</comment>
<keyword evidence="2" id="KW-0805">Transcription regulation</keyword>
<dbReference type="InterPro" id="IPR036390">
    <property type="entry name" value="WH_DNA-bd_sf"/>
</dbReference>
<dbReference type="InterPro" id="IPR050176">
    <property type="entry name" value="LTTR"/>
</dbReference>
<proteinExistence type="inferred from homology"/>
<dbReference type="PROSITE" id="PS50931">
    <property type="entry name" value="HTH_LYSR"/>
    <property type="match status" value="1"/>
</dbReference>
<dbReference type="Proteomes" id="UP001418637">
    <property type="component" value="Unassembled WGS sequence"/>
</dbReference>
<keyword evidence="4" id="KW-0804">Transcription</keyword>
<dbReference type="PANTHER" id="PTHR30579:SF7">
    <property type="entry name" value="HTH-TYPE TRANSCRIPTIONAL REGULATOR LRHA-RELATED"/>
    <property type="match status" value="1"/>
</dbReference>
<evidence type="ECO:0000256" key="4">
    <source>
        <dbReference type="ARBA" id="ARBA00023163"/>
    </source>
</evidence>
<organism evidence="6 7">
    <name type="scientific">Hohaiivirga grylli</name>
    <dbReference type="NCBI Taxonomy" id="3133970"/>
    <lineage>
        <taxon>Bacteria</taxon>
        <taxon>Pseudomonadati</taxon>
        <taxon>Pseudomonadota</taxon>
        <taxon>Alphaproteobacteria</taxon>
        <taxon>Hyphomicrobiales</taxon>
        <taxon>Methylobacteriaceae</taxon>
        <taxon>Hohaiivirga</taxon>
    </lineage>
</organism>
<accession>A0ABV0BES1</accession>
<dbReference type="EMBL" id="JBBYXI010000001">
    <property type="protein sequence ID" value="MEN3929473.1"/>
    <property type="molecule type" value="Genomic_DNA"/>
</dbReference>
<dbReference type="Gene3D" id="3.40.190.10">
    <property type="entry name" value="Periplasmic binding protein-like II"/>
    <property type="match status" value="2"/>
</dbReference>
<dbReference type="InterPro" id="IPR000847">
    <property type="entry name" value="LysR_HTH_N"/>
</dbReference>
<dbReference type="Pfam" id="PF00126">
    <property type="entry name" value="HTH_1"/>
    <property type="match status" value="1"/>
</dbReference>
<dbReference type="InterPro" id="IPR005119">
    <property type="entry name" value="LysR_subst-bd"/>
</dbReference>
<dbReference type="SUPFAM" id="SSF53850">
    <property type="entry name" value="Periplasmic binding protein-like II"/>
    <property type="match status" value="1"/>
</dbReference>
<evidence type="ECO:0000256" key="3">
    <source>
        <dbReference type="ARBA" id="ARBA00023125"/>
    </source>
</evidence>
<gene>
    <name evidence="6" type="ORF">WJT86_00185</name>
</gene>
<evidence type="ECO:0000259" key="5">
    <source>
        <dbReference type="PROSITE" id="PS50931"/>
    </source>
</evidence>
<evidence type="ECO:0000256" key="2">
    <source>
        <dbReference type="ARBA" id="ARBA00023015"/>
    </source>
</evidence>
<dbReference type="Gene3D" id="1.10.10.10">
    <property type="entry name" value="Winged helix-like DNA-binding domain superfamily/Winged helix DNA-binding domain"/>
    <property type="match status" value="1"/>
</dbReference>
<dbReference type="InterPro" id="IPR036388">
    <property type="entry name" value="WH-like_DNA-bd_sf"/>
</dbReference>
<name>A0ABV0BES1_9HYPH</name>
<feature type="domain" description="HTH lysR-type" evidence="5">
    <location>
        <begin position="2"/>
        <end position="59"/>
    </location>
</feature>